<keyword evidence="2" id="KW-0456">Lyase</keyword>
<keyword evidence="2" id="KW-0255">Endonuclease</keyword>
<sequence>MLDTAAETHLHFLITTLEAEYGRQTRYSTKSAVDQLIATTLSQRTNYADEKAAYDKLLETYGDWTGVAAAPVEGIEACIQTSRWPEIKAPRIKELLNIILERYGKMDMQFLADMPVEEAQELLMELPGVGFKTSTFVLLFSLRRPALPVDTHVHRVSTRYGILPAKITQAKSHKALLDMLPQDADELLNFHKLLFKHGQRVCTYSHPKCGKCVVSARCRYVQDASAATKTAPA</sequence>
<dbReference type="InterPro" id="IPR023170">
    <property type="entry name" value="HhH_base_excis_C"/>
</dbReference>
<evidence type="ECO:0000313" key="2">
    <source>
        <dbReference type="EMBL" id="CAH1001082.1"/>
    </source>
</evidence>
<gene>
    <name evidence="2" type="primary">nth_1</name>
    <name evidence="2" type="ORF">LEM8419_02032</name>
</gene>
<dbReference type="SUPFAM" id="SSF48150">
    <property type="entry name" value="DNA-glycosylase"/>
    <property type="match status" value="1"/>
</dbReference>
<dbReference type="Gene3D" id="1.10.1670.10">
    <property type="entry name" value="Helix-hairpin-Helix base-excision DNA repair enzymes (C-terminal)"/>
    <property type="match status" value="1"/>
</dbReference>
<proteinExistence type="predicted"/>
<dbReference type="SMART" id="SM00478">
    <property type="entry name" value="ENDO3c"/>
    <property type="match status" value="1"/>
</dbReference>
<evidence type="ECO:0000313" key="3">
    <source>
        <dbReference type="Proteomes" id="UP000837803"/>
    </source>
</evidence>
<dbReference type="PANTHER" id="PTHR47203">
    <property type="match status" value="1"/>
</dbReference>
<dbReference type="Gene3D" id="1.10.340.30">
    <property type="entry name" value="Hypothetical protein, domain 2"/>
    <property type="match status" value="1"/>
</dbReference>
<keyword evidence="3" id="KW-1185">Reference proteome</keyword>
<keyword evidence="2" id="KW-0540">Nuclease</keyword>
<dbReference type="RefSeq" id="WP_238750986.1">
    <property type="nucleotide sequence ID" value="NZ_CAKLPZ010000002.1"/>
</dbReference>
<feature type="domain" description="HhH-GPD" evidence="1">
    <location>
        <begin position="41"/>
        <end position="200"/>
    </location>
</feature>
<dbReference type="PIRSF" id="PIRSF001435">
    <property type="entry name" value="Nth"/>
    <property type="match status" value="1"/>
</dbReference>
<name>A0ABM9B1C0_9BACT</name>
<dbReference type="EC" id="4.2.99.18" evidence="2"/>
<accession>A0ABM9B1C0</accession>
<dbReference type="PANTHER" id="PTHR47203:SF1">
    <property type="entry name" value="HYPOTHETICAL BASE EXCISION DNA REPAIR PROTEIN (EUROFUNG)"/>
    <property type="match status" value="1"/>
</dbReference>
<evidence type="ECO:0000259" key="1">
    <source>
        <dbReference type="SMART" id="SM00478"/>
    </source>
</evidence>
<dbReference type="InterPro" id="IPR003265">
    <property type="entry name" value="HhH-GPD_domain"/>
</dbReference>
<dbReference type="GO" id="GO:0140078">
    <property type="term" value="F:class I DNA-(apurinic or apyrimidinic site) endonuclease activity"/>
    <property type="evidence" value="ECO:0007669"/>
    <property type="project" value="UniProtKB-EC"/>
</dbReference>
<dbReference type="EMBL" id="CAKLPZ010000002">
    <property type="protein sequence ID" value="CAH1001082.1"/>
    <property type="molecule type" value="Genomic_DNA"/>
</dbReference>
<dbReference type="CDD" id="cd00056">
    <property type="entry name" value="ENDO3c"/>
    <property type="match status" value="1"/>
</dbReference>
<comment type="caution">
    <text evidence="2">The sequence shown here is derived from an EMBL/GenBank/DDBJ whole genome shotgun (WGS) entry which is preliminary data.</text>
</comment>
<keyword evidence="2" id="KW-0378">Hydrolase</keyword>
<dbReference type="Proteomes" id="UP000837803">
    <property type="component" value="Unassembled WGS sequence"/>
</dbReference>
<organism evidence="2 3">
    <name type="scientific">Neolewinella maritima</name>
    <dbReference type="NCBI Taxonomy" id="1383882"/>
    <lineage>
        <taxon>Bacteria</taxon>
        <taxon>Pseudomonadati</taxon>
        <taxon>Bacteroidota</taxon>
        <taxon>Saprospiria</taxon>
        <taxon>Saprospirales</taxon>
        <taxon>Lewinellaceae</taxon>
        <taxon>Neolewinella</taxon>
    </lineage>
</organism>
<reference evidence="2" key="1">
    <citation type="submission" date="2021-12" db="EMBL/GenBank/DDBJ databases">
        <authorList>
            <person name="Rodrigo-Torres L."/>
            <person name="Arahal R. D."/>
            <person name="Lucena T."/>
        </authorList>
    </citation>
    <scope>NUCLEOTIDE SEQUENCE</scope>
    <source>
        <strain evidence="2">CECT 8419</strain>
    </source>
</reference>
<dbReference type="InterPro" id="IPR011257">
    <property type="entry name" value="DNA_glycosylase"/>
</dbReference>
<protein>
    <submittedName>
        <fullName evidence="2">Endonuclease III</fullName>
        <ecNumber evidence="2">4.2.99.18</ecNumber>
    </submittedName>
</protein>
<dbReference type="Pfam" id="PF00730">
    <property type="entry name" value="HhH-GPD"/>
    <property type="match status" value="1"/>
</dbReference>